<name>A0ABV7UHV7_9HYPH</name>
<accession>A0ABV7UHV7</accession>
<dbReference type="RefSeq" id="WP_191321015.1">
    <property type="nucleotide sequence ID" value="NZ_BNCG01000036.1"/>
</dbReference>
<reference evidence="2" key="1">
    <citation type="journal article" date="2019" name="Int. J. Syst. Evol. Microbiol.">
        <title>The Global Catalogue of Microorganisms (GCM) 10K type strain sequencing project: providing services to taxonomists for standard genome sequencing and annotation.</title>
        <authorList>
            <consortium name="The Broad Institute Genomics Platform"/>
            <consortium name="The Broad Institute Genome Sequencing Center for Infectious Disease"/>
            <person name="Wu L."/>
            <person name="Ma J."/>
        </authorList>
    </citation>
    <scope>NUCLEOTIDE SEQUENCE [LARGE SCALE GENOMIC DNA]</scope>
    <source>
        <strain evidence="2">KCTC 42282</strain>
    </source>
</reference>
<evidence type="ECO:0000313" key="2">
    <source>
        <dbReference type="Proteomes" id="UP001595704"/>
    </source>
</evidence>
<sequence length="54" mass="5803">MAGALEYALCACPEIPFQRADRLDTKGKNLISIKESSFRAGFIGDLSSPLGKKS</sequence>
<gene>
    <name evidence="1" type="ORF">ACFONL_13085</name>
</gene>
<proteinExistence type="predicted"/>
<dbReference type="Proteomes" id="UP001595704">
    <property type="component" value="Unassembled WGS sequence"/>
</dbReference>
<organism evidence="1 2">
    <name type="scientific">Camelimonas fluminis</name>
    <dbReference type="NCBI Taxonomy" id="1576911"/>
    <lineage>
        <taxon>Bacteria</taxon>
        <taxon>Pseudomonadati</taxon>
        <taxon>Pseudomonadota</taxon>
        <taxon>Alphaproteobacteria</taxon>
        <taxon>Hyphomicrobiales</taxon>
        <taxon>Chelatococcaceae</taxon>
        <taxon>Camelimonas</taxon>
    </lineage>
</organism>
<comment type="caution">
    <text evidence="1">The sequence shown here is derived from an EMBL/GenBank/DDBJ whole genome shotgun (WGS) entry which is preliminary data.</text>
</comment>
<dbReference type="EMBL" id="JBHRYC010000063">
    <property type="protein sequence ID" value="MFC3638295.1"/>
    <property type="molecule type" value="Genomic_DNA"/>
</dbReference>
<protein>
    <submittedName>
        <fullName evidence="1">Uncharacterized protein</fullName>
    </submittedName>
</protein>
<keyword evidence="2" id="KW-1185">Reference proteome</keyword>
<evidence type="ECO:0000313" key="1">
    <source>
        <dbReference type="EMBL" id="MFC3638295.1"/>
    </source>
</evidence>